<dbReference type="InterPro" id="IPR001289">
    <property type="entry name" value="NFYA"/>
</dbReference>
<evidence type="ECO:0000256" key="8">
    <source>
        <dbReference type="RuleBase" id="RU367155"/>
    </source>
</evidence>
<keyword evidence="6 8" id="KW-0539">Nucleus</keyword>
<keyword evidence="11" id="KW-1185">Reference proteome</keyword>
<evidence type="ECO:0000313" key="11">
    <source>
        <dbReference type="Proteomes" id="UP001345219"/>
    </source>
</evidence>
<proteinExistence type="inferred from homology"/>
<keyword evidence="2 8" id="KW-0805">Transcription regulation</keyword>
<name>A0AAN7LG99_9MYRT</name>
<dbReference type="PROSITE" id="PS00686">
    <property type="entry name" value="NFYA_HAP2_1"/>
    <property type="match status" value="1"/>
</dbReference>
<feature type="compositionally biased region" description="Basic and acidic residues" evidence="9">
    <location>
        <begin position="1"/>
        <end position="12"/>
    </location>
</feature>
<dbReference type="EMBL" id="JAXIOK010000001">
    <property type="protein sequence ID" value="KAK4780655.1"/>
    <property type="molecule type" value="Genomic_DNA"/>
</dbReference>
<dbReference type="AlphaFoldDB" id="A0AAN7LG99"/>
<feature type="compositionally biased region" description="Polar residues" evidence="9">
    <location>
        <begin position="36"/>
        <end position="69"/>
    </location>
</feature>
<evidence type="ECO:0000256" key="6">
    <source>
        <dbReference type="ARBA" id="ARBA00023242"/>
    </source>
</evidence>
<feature type="compositionally biased region" description="Low complexity" evidence="9">
    <location>
        <begin position="249"/>
        <end position="262"/>
    </location>
</feature>
<gene>
    <name evidence="10" type="ORF">SAY87_016761</name>
</gene>
<dbReference type="Gene3D" id="6.10.250.2430">
    <property type="match status" value="1"/>
</dbReference>
<dbReference type="PRINTS" id="PR00616">
    <property type="entry name" value="CCAATSUBUNTB"/>
</dbReference>
<protein>
    <recommendedName>
        <fullName evidence="8">Nuclear transcription factor Y subunit</fullName>
    </recommendedName>
</protein>
<dbReference type="SMART" id="SM00521">
    <property type="entry name" value="CBF"/>
    <property type="match status" value="1"/>
</dbReference>
<comment type="subunit">
    <text evidence="7">Heterotrimeric transcription factor composed of three components, NF-YA, NF-YB and NF-YC. NF-YB and NF-YC must interact and dimerize for NF-YA association and DNA binding.</text>
</comment>
<feature type="compositionally biased region" description="Polar residues" evidence="9">
    <location>
        <begin position="271"/>
        <end position="297"/>
    </location>
</feature>
<sequence>MPPKSESVKRQETNPQTVPANAIFPEPWWRGVGYNPVNSTDSRSIETSASAQGCNGGTNSNEVQPPSNKQRTEENGDSAKGSLDAASVLPVGDHGQEQENVHGAATLPAVHADGLVQPPQLELVGHSIACASNPYQDPYYAGMMAAYGHQPVAYPFVGLPHARMPLPLEMAQEPVYVNAKQFPGILRRRQARAKAELEKKLIKNRKPYLHESRHQHAMRRARGSGGRFAKKSETNASNNATGDQGRGSGPTVSSQSASSSGSEPLAIDSAGTWNSPSTQMVNGTLETHSYSNDNGKYQSHHAGFPGSICNPHMNGRDFGQQSRDQFL</sequence>
<keyword evidence="4" id="KW-0010">Activator</keyword>
<evidence type="ECO:0000256" key="4">
    <source>
        <dbReference type="ARBA" id="ARBA00023159"/>
    </source>
</evidence>
<reference evidence="10 11" key="1">
    <citation type="journal article" date="2023" name="Hortic Res">
        <title>Pangenome of water caltrop reveals structural variations and asymmetric subgenome divergence after allopolyploidization.</title>
        <authorList>
            <person name="Zhang X."/>
            <person name="Chen Y."/>
            <person name="Wang L."/>
            <person name="Yuan Y."/>
            <person name="Fang M."/>
            <person name="Shi L."/>
            <person name="Lu R."/>
            <person name="Comes H.P."/>
            <person name="Ma Y."/>
            <person name="Chen Y."/>
            <person name="Huang G."/>
            <person name="Zhou Y."/>
            <person name="Zheng Z."/>
            <person name="Qiu Y."/>
        </authorList>
    </citation>
    <scope>NUCLEOTIDE SEQUENCE [LARGE SCALE GENOMIC DNA]</scope>
    <source>
        <tissue evidence="10">Roots</tissue>
    </source>
</reference>
<dbReference type="PANTHER" id="PTHR12632">
    <property type="entry name" value="TRANSCRIPTION FACTOR NF-Y ALPHA-RELATED"/>
    <property type="match status" value="1"/>
</dbReference>
<dbReference type="GO" id="GO:0003677">
    <property type="term" value="F:DNA binding"/>
    <property type="evidence" value="ECO:0007669"/>
    <property type="project" value="UniProtKB-KW"/>
</dbReference>
<keyword evidence="3 8" id="KW-0238">DNA-binding</keyword>
<dbReference type="GO" id="GO:0003700">
    <property type="term" value="F:DNA-binding transcription factor activity"/>
    <property type="evidence" value="ECO:0007669"/>
    <property type="project" value="UniProtKB-UniRule"/>
</dbReference>
<organism evidence="10 11">
    <name type="scientific">Trapa incisa</name>
    <dbReference type="NCBI Taxonomy" id="236973"/>
    <lineage>
        <taxon>Eukaryota</taxon>
        <taxon>Viridiplantae</taxon>
        <taxon>Streptophyta</taxon>
        <taxon>Embryophyta</taxon>
        <taxon>Tracheophyta</taxon>
        <taxon>Spermatophyta</taxon>
        <taxon>Magnoliopsida</taxon>
        <taxon>eudicotyledons</taxon>
        <taxon>Gunneridae</taxon>
        <taxon>Pentapetalae</taxon>
        <taxon>rosids</taxon>
        <taxon>malvids</taxon>
        <taxon>Myrtales</taxon>
        <taxon>Lythraceae</taxon>
        <taxon>Trapa</taxon>
    </lineage>
</organism>
<dbReference type="Proteomes" id="UP001345219">
    <property type="component" value="Chromosome 13"/>
</dbReference>
<evidence type="ECO:0000256" key="5">
    <source>
        <dbReference type="ARBA" id="ARBA00023163"/>
    </source>
</evidence>
<dbReference type="InterPro" id="IPR018362">
    <property type="entry name" value="CCAAT-binding_factor_CS"/>
</dbReference>
<evidence type="ECO:0000256" key="1">
    <source>
        <dbReference type="ARBA" id="ARBA00004123"/>
    </source>
</evidence>
<comment type="caution">
    <text evidence="10">The sequence shown here is derived from an EMBL/GenBank/DDBJ whole genome shotgun (WGS) entry which is preliminary data.</text>
</comment>
<feature type="region of interest" description="Disordered" evidence="9">
    <location>
        <begin position="1"/>
        <end position="83"/>
    </location>
</feature>
<evidence type="ECO:0000313" key="10">
    <source>
        <dbReference type="EMBL" id="KAK4780655.1"/>
    </source>
</evidence>
<dbReference type="GO" id="GO:0016602">
    <property type="term" value="C:CCAAT-binding factor complex"/>
    <property type="evidence" value="ECO:0007669"/>
    <property type="project" value="InterPro"/>
</dbReference>
<feature type="region of interest" description="Disordered" evidence="9">
    <location>
        <begin position="204"/>
        <end position="298"/>
    </location>
</feature>
<evidence type="ECO:0000256" key="7">
    <source>
        <dbReference type="ARBA" id="ARBA00025911"/>
    </source>
</evidence>
<evidence type="ECO:0000256" key="2">
    <source>
        <dbReference type="ARBA" id="ARBA00023015"/>
    </source>
</evidence>
<accession>A0AAN7LG99</accession>
<keyword evidence="5 8" id="KW-0804">Transcription</keyword>
<comment type="subcellular location">
    <subcellularLocation>
        <location evidence="1 8">Nucleus</location>
    </subcellularLocation>
</comment>
<dbReference type="PROSITE" id="PS51152">
    <property type="entry name" value="NFYA_HAP2_2"/>
    <property type="match status" value="1"/>
</dbReference>
<comment type="function">
    <text evidence="8">Component of the sequence-specific heterotrimeric transcription factor (NF-Y) which specifically recognizes a 5'-CCAAT-3' box motif found in the promoters of its target genes.</text>
</comment>
<comment type="similarity">
    <text evidence="8">Belongs to the NFYA/HAP2 subunit family.</text>
</comment>
<dbReference type="Pfam" id="PF02045">
    <property type="entry name" value="CBFB_NFYA"/>
    <property type="match status" value="1"/>
</dbReference>
<evidence type="ECO:0000256" key="3">
    <source>
        <dbReference type="ARBA" id="ARBA00023125"/>
    </source>
</evidence>
<evidence type="ECO:0000256" key="9">
    <source>
        <dbReference type="SAM" id="MobiDB-lite"/>
    </source>
</evidence>